<dbReference type="AlphaFoldDB" id="A0A8W4FF17"/>
<dbReference type="InterPro" id="IPR050169">
    <property type="entry name" value="Krueppel_C2H2_ZnF"/>
</dbReference>
<dbReference type="SMART" id="SM00349">
    <property type="entry name" value="KRAB"/>
    <property type="match status" value="1"/>
</dbReference>
<name>A0A8W4FF17_PIG</name>
<dbReference type="PANTHER" id="PTHR23232">
    <property type="entry name" value="KRAB DOMAIN C2H2 ZINC FINGER"/>
    <property type="match status" value="1"/>
</dbReference>
<reference evidence="2" key="3">
    <citation type="submission" date="2025-09" db="UniProtKB">
        <authorList>
            <consortium name="Ensembl"/>
        </authorList>
    </citation>
    <scope>IDENTIFICATION</scope>
</reference>
<dbReference type="Proteomes" id="UP000008227">
    <property type="component" value="Chromosome 2"/>
</dbReference>
<dbReference type="PROSITE" id="PS50805">
    <property type="entry name" value="KRAB"/>
    <property type="match status" value="1"/>
</dbReference>
<protein>
    <recommendedName>
        <fullName evidence="1">KRAB domain-containing protein</fullName>
    </recommendedName>
</protein>
<dbReference type="GeneTree" id="ENSGT00950000182755"/>
<evidence type="ECO:0000313" key="3">
    <source>
        <dbReference type="Proteomes" id="UP000008227"/>
    </source>
</evidence>
<organism evidence="2 3">
    <name type="scientific">Sus scrofa</name>
    <name type="common">Pig</name>
    <dbReference type="NCBI Taxonomy" id="9823"/>
    <lineage>
        <taxon>Eukaryota</taxon>
        <taxon>Metazoa</taxon>
        <taxon>Chordata</taxon>
        <taxon>Craniata</taxon>
        <taxon>Vertebrata</taxon>
        <taxon>Euteleostomi</taxon>
        <taxon>Mammalia</taxon>
        <taxon>Eutheria</taxon>
        <taxon>Laurasiatheria</taxon>
        <taxon>Artiodactyla</taxon>
        <taxon>Suina</taxon>
        <taxon>Suidae</taxon>
        <taxon>Sus</taxon>
    </lineage>
</organism>
<evidence type="ECO:0000259" key="1">
    <source>
        <dbReference type="PROSITE" id="PS50805"/>
    </source>
</evidence>
<dbReference type="InterPro" id="IPR036051">
    <property type="entry name" value="KRAB_dom_sf"/>
</dbReference>
<reference evidence="2" key="1">
    <citation type="journal article" date="2020" name="Gigascience">
        <title>An improved pig reference genome sequence to enable pig genetics and genomics research.</title>
        <authorList>
            <person name="Warr A."/>
            <person name="Affara N."/>
            <person name="Aken B."/>
            <person name="Beiki H."/>
            <person name="Bickhart D.M."/>
            <person name="Billis K."/>
            <person name="Chow W."/>
            <person name="Eory L."/>
            <person name="Finlayson H.A."/>
            <person name="Flicek P."/>
            <person name="Giron C.G."/>
            <person name="Griffin D.K."/>
            <person name="Hall R."/>
            <person name="Hannum G."/>
            <person name="Hourlier T."/>
            <person name="Howe K."/>
            <person name="Hume D.A."/>
            <person name="Izuogu O."/>
            <person name="Kim K."/>
            <person name="Koren S."/>
            <person name="Liu H."/>
            <person name="Manchanda N."/>
            <person name="Martin F.J."/>
            <person name="Nonneman D.J."/>
            <person name="O'Connor R.E."/>
            <person name="Phillippy A.M."/>
            <person name="Rohrer G.A."/>
            <person name="Rosen B.D."/>
            <person name="Rund L.A."/>
            <person name="Sargent C.A."/>
            <person name="Schook L.B."/>
            <person name="Schroeder S.G."/>
            <person name="Schwartz A.S."/>
            <person name="Skinner B.M."/>
            <person name="Talbot R."/>
            <person name="Tseng E."/>
            <person name="Tuggle C.K."/>
            <person name="Watson M."/>
            <person name="Smith T.P.L."/>
            <person name="Archibald A.L."/>
        </authorList>
    </citation>
    <scope>NUCLEOTIDE SEQUENCE [LARGE SCALE GENOMIC DNA]</scope>
    <source>
        <strain evidence="2">Duroc</strain>
    </source>
</reference>
<dbReference type="SUPFAM" id="SSF109640">
    <property type="entry name" value="KRAB domain (Kruppel-associated box)"/>
    <property type="match status" value="1"/>
</dbReference>
<dbReference type="Gene3D" id="6.10.140.140">
    <property type="match status" value="1"/>
</dbReference>
<dbReference type="InterPro" id="IPR001909">
    <property type="entry name" value="KRAB"/>
</dbReference>
<evidence type="ECO:0000313" key="2">
    <source>
        <dbReference type="Ensembl" id="ENSSSCP00000078024.1"/>
    </source>
</evidence>
<keyword evidence="3" id="KW-1185">Reference proteome</keyword>
<dbReference type="Ensembl" id="ENSSSCT00000088035.2">
    <property type="protein sequence ID" value="ENSSSCP00000078024.1"/>
    <property type="gene ID" value="ENSSSCG00000050273.2"/>
</dbReference>
<accession>A0A8W4FF17</accession>
<dbReference type="Pfam" id="PF01352">
    <property type="entry name" value="KRAB"/>
    <property type="match status" value="1"/>
</dbReference>
<dbReference type="CDD" id="cd07765">
    <property type="entry name" value="KRAB_A-box"/>
    <property type="match status" value="1"/>
</dbReference>
<reference evidence="2" key="2">
    <citation type="submission" date="2025-08" db="UniProtKB">
        <authorList>
            <consortium name="Ensembl"/>
        </authorList>
    </citation>
    <scope>IDENTIFICATION</scope>
</reference>
<dbReference type="PANTHER" id="PTHR23232:SF158">
    <property type="entry name" value="KRAB DOMAIN-CONTAINING PROTEIN 5"/>
    <property type="match status" value="1"/>
</dbReference>
<sequence length="71" mass="8312">MDSVTFEDVSVKFTTEEWELLDLSQKKLYRDVMQETFRNLTSIAVIWGDSVKIKKVVSMGNPLARYQIIIR</sequence>
<feature type="domain" description="KRAB" evidence="1">
    <location>
        <begin position="4"/>
        <end position="71"/>
    </location>
</feature>
<dbReference type="GO" id="GO:0006355">
    <property type="term" value="P:regulation of DNA-templated transcription"/>
    <property type="evidence" value="ECO:0007669"/>
    <property type="project" value="InterPro"/>
</dbReference>
<proteinExistence type="predicted"/>